<evidence type="ECO:0000313" key="1">
    <source>
        <dbReference type="EMBL" id="KAI8537044.1"/>
    </source>
</evidence>
<keyword evidence="2" id="KW-1185">Reference proteome</keyword>
<comment type="caution">
    <text evidence="1">The sequence shown here is derived from an EMBL/GenBank/DDBJ whole genome shotgun (WGS) entry which is preliminary data.</text>
</comment>
<proteinExistence type="predicted"/>
<reference evidence="1" key="1">
    <citation type="submission" date="2022-02" db="EMBL/GenBank/DDBJ databases">
        <title>Plant Genome Project.</title>
        <authorList>
            <person name="Zhang R.-G."/>
        </authorList>
    </citation>
    <scope>NUCLEOTIDE SEQUENCE</scope>
    <source>
        <strain evidence="1">AT1</strain>
    </source>
</reference>
<dbReference type="EMBL" id="CM046397">
    <property type="protein sequence ID" value="KAI8537044.1"/>
    <property type="molecule type" value="Genomic_DNA"/>
</dbReference>
<name>A0ACC0M824_RHOML</name>
<evidence type="ECO:0000313" key="2">
    <source>
        <dbReference type="Proteomes" id="UP001062846"/>
    </source>
</evidence>
<organism evidence="1 2">
    <name type="scientific">Rhododendron molle</name>
    <name type="common">Chinese azalea</name>
    <name type="synonym">Azalea mollis</name>
    <dbReference type="NCBI Taxonomy" id="49168"/>
    <lineage>
        <taxon>Eukaryota</taxon>
        <taxon>Viridiplantae</taxon>
        <taxon>Streptophyta</taxon>
        <taxon>Embryophyta</taxon>
        <taxon>Tracheophyta</taxon>
        <taxon>Spermatophyta</taxon>
        <taxon>Magnoliopsida</taxon>
        <taxon>eudicotyledons</taxon>
        <taxon>Gunneridae</taxon>
        <taxon>Pentapetalae</taxon>
        <taxon>asterids</taxon>
        <taxon>Ericales</taxon>
        <taxon>Ericaceae</taxon>
        <taxon>Ericoideae</taxon>
        <taxon>Rhodoreae</taxon>
        <taxon>Rhododendron</taxon>
    </lineage>
</organism>
<dbReference type="Proteomes" id="UP001062846">
    <property type="component" value="Chromosome 10"/>
</dbReference>
<protein>
    <submittedName>
        <fullName evidence="1">Uncharacterized protein</fullName>
    </submittedName>
</protein>
<sequence>MEGQDKSSSCLESAPCTEIENRNGDVIECDPIAEMVDSQQLAGVLPVVTAAGGGEAAAVLVEVKTEVNVDEEGVGKRRRGRPARGQPRPPPMKKIKEEEEEEDVCFICFDGGSLVLCDRRGCPKAYHPACIKRDEAFFRSKAKWNCGWHICSICEKAAHYMCYTCTYSLCKACTKKADYLCVRENKGFCTTCMRTIMLIENNDRGNTEMPQVDFDDKSSWEYLFKVYWIYLKEKLSLTVDELTQAKNPWKEASAVACNKSLKMRYGGNNSKVSSCFNIPVGQPESIDPERRTTEQPKLPNPGDSPPTSKSSCDQGNASNESTEWASKDLLEFVAHMKNGDTSVLSQFDVQTLLLDYIKRNNLRDPSKKSQIICDLRLKKLFGKPRVGHFEMLKLLEFHFYINEDFKKDVIQGIIVDTVLSQVEVGGNNENLLMTGKDKKRKTRMKIEERGPRVNLDEYAAIDVHNINLIYLRRNLMESLVVDSGKFHEKVVGSIVRIRISNNDQKQDMYRLVQVVGTSKAALPYKIGEKTADFMLEILNLDKKETISIDVISNQAFSEDECRRLRQSIKCGLVKRLTVGQVQEKAVALQEVRLNDWLETEVLRLNHLRDRASEKGHKRGYPLFIFTLRECIEKLELLKTPEERQRRLHEIPEVHADPKMDPNCDSDQDVGEVDNKKQGDKVKPRYSGFGRKRRESISAQNGDNQKISGTRPWKKFNTCGQNRSLPTKFYLENGAPGRVVQRASDSCYEGKDSCATNSSAKPGNRVDSCGSVGGGRNNQAVLRSESFRVRAPETSILSLSAGSAPSANDSETDKLWHYRDPNGIIQGPFCVVQLRKWSTTGYFPPAMRIWCIKNEEVDSVLLTDVLNGKFCKVFPLQSNISLPSQGVIAPGSRLNYLDDRSSGIVNTTSMDGNKVLAPYTCNNESTNSDGWGSQSSNWTAPVNKTDGPTASSSQFLGSLKSNNVYSDHLQVNCPLKQQDGTSLHQGKRQEENICSSASNDGNLTSHESTTFQTSGEESHVNQSQGSPGQSSGGNSKNGDSNSGFESVARSSDSLDPKLEANIPNLPSPTPITSNGNLEGQAIKAEPSAPLSLPVQDSGLYNLPSPSPTPELSYSDEKADSNMQNLPSPPLMLGDGNNKTEAAENKQPASSKCPVQDSGSSGSSASSLVVGGERQCRETADEWSGCSPARAKPSVEEGDSGLGSVTSLKPPELASDHAATPTSKCDQLTPPSPPQPVFNESTWRLEPIEFSTLDEESVSDLLAEVDAMESQCGLASPTSMMYSDEELFQDPNNDCFTNIGVLSHPLNLGRSDALSSMRDITLPCQSMMTDEPCGAAQAHVIDHVKRYSVKSSTNFEVDVETQPTYFSVNKTEAGPNRQPNTSQRAEQKPMNASWGTMQGNMNLGLGGINNVGWGSGLEAIQGSINMNWSTSAGFMGSESFPVYGGEKFVGLSDWESSWRRQSIHGNGGGGAESYSRAPPKGQGVCKFYENGNCTKGAFCDYFHP</sequence>
<accession>A0ACC0M824</accession>
<gene>
    <name evidence="1" type="ORF">RHMOL_Rhmol10G0304200</name>
</gene>